<gene>
    <name evidence="1" type="ORF">Ahu01nite_068330</name>
</gene>
<reference evidence="1 2" key="1">
    <citation type="submission" date="2021-01" db="EMBL/GenBank/DDBJ databases">
        <title>Whole genome shotgun sequence of Actinoplanes humidus NBRC 14915.</title>
        <authorList>
            <person name="Komaki H."/>
            <person name="Tamura T."/>
        </authorList>
    </citation>
    <scope>NUCLEOTIDE SEQUENCE [LARGE SCALE GENOMIC DNA]</scope>
    <source>
        <strain evidence="1 2">NBRC 14915</strain>
    </source>
</reference>
<evidence type="ECO:0000313" key="1">
    <source>
        <dbReference type="EMBL" id="GIE23731.1"/>
    </source>
</evidence>
<dbReference type="Proteomes" id="UP000603200">
    <property type="component" value="Unassembled WGS sequence"/>
</dbReference>
<organism evidence="1 2">
    <name type="scientific">Winogradskya humida</name>
    <dbReference type="NCBI Taxonomy" id="113566"/>
    <lineage>
        <taxon>Bacteria</taxon>
        <taxon>Bacillati</taxon>
        <taxon>Actinomycetota</taxon>
        <taxon>Actinomycetes</taxon>
        <taxon>Micromonosporales</taxon>
        <taxon>Micromonosporaceae</taxon>
        <taxon>Winogradskya</taxon>
    </lineage>
</organism>
<dbReference type="EMBL" id="BOMN01000097">
    <property type="protein sequence ID" value="GIE23731.1"/>
    <property type="molecule type" value="Genomic_DNA"/>
</dbReference>
<keyword evidence="2" id="KW-1185">Reference proteome</keyword>
<accession>A0ABQ3ZYR0</accession>
<proteinExistence type="predicted"/>
<comment type="caution">
    <text evidence="1">The sequence shown here is derived from an EMBL/GenBank/DDBJ whole genome shotgun (WGS) entry which is preliminary data.</text>
</comment>
<evidence type="ECO:0008006" key="3">
    <source>
        <dbReference type="Google" id="ProtNLM"/>
    </source>
</evidence>
<protein>
    <recommendedName>
        <fullName evidence="3">Orc1-like AAA ATPase domain-containing protein</fullName>
    </recommendedName>
</protein>
<sequence length="239" mass="24927">MLRRTLSRGTGAVIAVTGEGSAAFVTALRDRAAGFATGRAAAPASGGIAPLAPLLTALRSGPAPVLSQADFGALAAYASQPIWLVDRLAGQLRARAATTALLVCVEDLQWADAVTRYALRVLPGQLAASPIVWTLTSRIPLDLVADDVPVQEITLGSPEPLTAVVLAQQRVQRAVRTLLDSLPPAVREPLVAAAALGPSFPADSLAVELLAALLRDGLLIEDGGRLRFREELVRKALLI</sequence>
<evidence type="ECO:0000313" key="2">
    <source>
        <dbReference type="Proteomes" id="UP000603200"/>
    </source>
</evidence>
<name>A0ABQ3ZYR0_9ACTN</name>